<proteinExistence type="predicted"/>
<reference evidence="1 2" key="1">
    <citation type="submission" date="2018-07" db="EMBL/GenBank/DDBJ databases">
        <title>A high quality draft genome assembly of the barn swallow (H. rustica rustica).</title>
        <authorList>
            <person name="Formenti G."/>
            <person name="Chiara M."/>
            <person name="Poveda L."/>
            <person name="Francoijs K.-J."/>
            <person name="Bonisoli-Alquati A."/>
            <person name="Canova L."/>
            <person name="Gianfranceschi L."/>
            <person name="Horner D.S."/>
            <person name="Saino N."/>
        </authorList>
    </citation>
    <scope>NUCLEOTIDE SEQUENCE [LARGE SCALE GENOMIC DNA]</scope>
    <source>
        <strain evidence="1">Chelidonia</strain>
        <tissue evidence="1">Blood</tissue>
    </source>
</reference>
<organism evidence="1 2">
    <name type="scientific">Hirundo rustica rustica</name>
    <dbReference type="NCBI Taxonomy" id="333673"/>
    <lineage>
        <taxon>Eukaryota</taxon>
        <taxon>Metazoa</taxon>
        <taxon>Chordata</taxon>
        <taxon>Craniata</taxon>
        <taxon>Vertebrata</taxon>
        <taxon>Euteleostomi</taxon>
        <taxon>Archelosauria</taxon>
        <taxon>Archosauria</taxon>
        <taxon>Dinosauria</taxon>
        <taxon>Saurischia</taxon>
        <taxon>Theropoda</taxon>
        <taxon>Coelurosauria</taxon>
        <taxon>Aves</taxon>
        <taxon>Neognathae</taxon>
        <taxon>Neoaves</taxon>
        <taxon>Telluraves</taxon>
        <taxon>Australaves</taxon>
        <taxon>Passeriformes</taxon>
        <taxon>Sylvioidea</taxon>
        <taxon>Hirundinidae</taxon>
        <taxon>Hirundo</taxon>
    </lineage>
</organism>
<gene>
    <name evidence="1" type="ORF">DUI87_16319</name>
</gene>
<evidence type="ECO:0000313" key="2">
    <source>
        <dbReference type="Proteomes" id="UP000269221"/>
    </source>
</evidence>
<name>A0A3M0K0S0_HIRRU</name>
<dbReference type="Proteomes" id="UP000269221">
    <property type="component" value="Unassembled WGS sequence"/>
</dbReference>
<evidence type="ECO:0000313" key="1">
    <source>
        <dbReference type="EMBL" id="RMC06869.1"/>
    </source>
</evidence>
<dbReference type="OrthoDB" id="10473567at2759"/>
<protein>
    <submittedName>
        <fullName evidence="1">Uncharacterized protein</fullName>
    </submittedName>
</protein>
<comment type="caution">
    <text evidence="1">The sequence shown here is derived from an EMBL/GenBank/DDBJ whole genome shotgun (WGS) entry which is preliminary data.</text>
</comment>
<dbReference type="EMBL" id="QRBI01000120">
    <property type="protein sequence ID" value="RMC06869.1"/>
    <property type="molecule type" value="Genomic_DNA"/>
</dbReference>
<accession>A0A3M0K0S0</accession>
<dbReference type="AlphaFoldDB" id="A0A3M0K0S0"/>
<keyword evidence="2" id="KW-1185">Reference proteome</keyword>
<sequence>MDESQDMSQQTNFVLDCIKNSVASRAREEILPVYSALPLHEQELKGIAVTIDYQETPFVTSPSNLYPLDLMIQTVFTHLDAANWMQGCCGSPGQKPSEI</sequence>